<dbReference type="PANTHER" id="PTHR43353">
    <property type="entry name" value="SUCCINATE-SEMIALDEHYDE DEHYDROGENASE, MITOCHONDRIAL"/>
    <property type="match status" value="1"/>
</dbReference>
<dbReference type="RefSeq" id="WP_071472407.1">
    <property type="nucleotide sequence ID" value="NZ_MDKE01000015.1"/>
</dbReference>
<feature type="active site" evidence="3">
    <location>
        <position position="252"/>
    </location>
</feature>
<dbReference type="AlphaFoldDB" id="A0A1J4QHI2"/>
<dbReference type="InterPro" id="IPR016160">
    <property type="entry name" value="Ald_DH_CS_CYS"/>
</dbReference>
<reference evidence="6 7" key="1">
    <citation type="submission" date="2016-07" db="EMBL/GenBank/DDBJ databases">
        <title>Draft Genome Sequence of Oceanisphaera psychrotolerans, isolated from coastal sediment samples.</title>
        <authorList>
            <person name="Zhuo S."/>
            <person name="Ruan Z."/>
        </authorList>
    </citation>
    <scope>NUCLEOTIDE SEQUENCE [LARGE SCALE GENOMIC DNA]</scope>
    <source>
        <strain evidence="6 7">LAM-WHM-ZC</strain>
    </source>
</reference>
<dbReference type="FunFam" id="3.40.309.10:FF:000004">
    <property type="entry name" value="Succinate-semialdehyde dehydrogenase I"/>
    <property type="match status" value="1"/>
</dbReference>
<comment type="similarity">
    <text evidence="1 4">Belongs to the aldehyde dehydrogenase family.</text>
</comment>
<sequence length="482" mass="51584">MDSSNPLWQTGWYCDGQWRTGASHYEVYNPASGELLARVAQCGGEETEAAIDAAGRAFERWRHTTPKERGAVLRRWYELMMEHQDELAELMVLEQGKPLAEAKGEVAYAASFLEWFAEEAKRAYGETIPSPKAENRLWVVKQPVGVVAAITPWNFPIAMLTRKVGPAIAAGCTAVVKASEETPLCANALAVLAERAGMPPGVLNLVSGDAAAIGDAMMSSSLVRKLSFTGSTRVGKLLMSKAADTVKKLSLELGGNAPFIVFDDADLDAAVAGAMASKFRNTGQTCVCVNRFFVQDGIYDAFVQKLADAASAMKVADGLTPGAQQGPLINQAALDKVERHVSDAIDKGGRLICGGQPHSLGGTFYQPTVIADAGEGMQLAQEETFGPVAACFRFHDESEVIERANATPFGLAAYFYTRDLNRVFRVSEALESGMVGVNEGIISNEVAPFGGVKESGLGREGARIGLEEFLETKYVNLGNLTG</sequence>
<comment type="caution">
    <text evidence="6">The sequence shown here is derived from an EMBL/GenBank/DDBJ whole genome shotgun (WGS) entry which is preliminary data.</text>
</comment>
<evidence type="ECO:0000256" key="1">
    <source>
        <dbReference type="ARBA" id="ARBA00009986"/>
    </source>
</evidence>
<dbReference type="Gene3D" id="3.40.309.10">
    <property type="entry name" value="Aldehyde Dehydrogenase, Chain A, domain 2"/>
    <property type="match status" value="1"/>
</dbReference>
<dbReference type="InterPro" id="IPR029510">
    <property type="entry name" value="Ald_DH_CS_GLU"/>
</dbReference>
<evidence type="ECO:0000256" key="4">
    <source>
        <dbReference type="RuleBase" id="RU003345"/>
    </source>
</evidence>
<dbReference type="GO" id="GO:0004777">
    <property type="term" value="F:succinate-semialdehyde dehydrogenase (NAD+) activity"/>
    <property type="evidence" value="ECO:0007669"/>
    <property type="project" value="TreeGrafter"/>
</dbReference>
<keyword evidence="2 4" id="KW-0560">Oxidoreductase</keyword>
<keyword evidence="7" id="KW-1185">Reference proteome</keyword>
<dbReference type="PROSITE" id="PS00070">
    <property type="entry name" value="ALDEHYDE_DEHYDR_CYS"/>
    <property type="match status" value="1"/>
</dbReference>
<proteinExistence type="inferred from homology"/>
<dbReference type="InterPro" id="IPR050740">
    <property type="entry name" value="Aldehyde_DH_Superfamily"/>
</dbReference>
<dbReference type="PANTHER" id="PTHR43353:SF5">
    <property type="entry name" value="SUCCINATE-SEMIALDEHYDE DEHYDROGENASE, MITOCHONDRIAL"/>
    <property type="match status" value="1"/>
</dbReference>
<accession>A0A1J4QHI2</accession>
<gene>
    <name evidence="6" type="primary">gabD</name>
    <name evidence="6" type="ORF">BFR47_12930</name>
</gene>
<dbReference type="EMBL" id="MDKE01000015">
    <property type="protein sequence ID" value="OIN10434.1"/>
    <property type="molecule type" value="Genomic_DNA"/>
</dbReference>
<dbReference type="InterPro" id="IPR010102">
    <property type="entry name" value="Succ_semiAld_DH"/>
</dbReference>
<name>A0A1J4QHI2_9GAMM</name>
<dbReference type="InterPro" id="IPR015590">
    <property type="entry name" value="Aldehyde_DH_dom"/>
</dbReference>
<dbReference type="InterPro" id="IPR016162">
    <property type="entry name" value="Ald_DH_N"/>
</dbReference>
<evidence type="ECO:0000259" key="5">
    <source>
        <dbReference type="Pfam" id="PF00171"/>
    </source>
</evidence>
<dbReference type="GO" id="GO:0009450">
    <property type="term" value="P:gamma-aminobutyric acid catabolic process"/>
    <property type="evidence" value="ECO:0007669"/>
    <property type="project" value="InterPro"/>
</dbReference>
<dbReference type="FunFam" id="3.40.605.10:FF:000005">
    <property type="entry name" value="Succinate-semialdehyde dehydrogenase I"/>
    <property type="match status" value="1"/>
</dbReference>
<dbReference type="SUPFAM" id="SSF53720">
    <property type="entry name" value="ALDH-like"/>
    <property type="match status" value="1"/>
</dbReference>
<evidence type="ECO:0000313" key="7">
    <source>
        <dbReference type="Proteomes" id="UP000243073"/>
    </source>
</evidence>
<dbReference type="Pfam" id="PF00171">
    <property type="entry name" value="Aldedh"/>
    <property type="match status" value="1"/>
</dbReference>
<dbReference type="InterPro" id="IPR016163">
    <property type="entry name" value="Ald_DH_C"/>
</dbReference>
<dbReference type="OrthoDB" id="9812625at2"/>
<dbReference type="STRING" id="1414654.BFR47_12930"/>
<dbReference type="NCBIfam" id="TIGR01780">
    <property type="entry name" value="SSADH"/>
    <property type="match status" value="1"/>
</dbReference>
<dbReference type="InterPro" id="IPR016161">
    <property type="entry name" value="Ald_DH/histidinol_DH"/>
</dbReference>
<dbReference type="CDD" id="cd07103">
    <property type="entry name" value="ALDH_F5_SSADH_GabD"/>
    <property type="match status" value="1"/>
</dbReference>
<dbReference type="Gene3D" id="3.40.605.10">
    <property type="entry name" value="Aldehyde Dehydrogenase, Chain A, domain 1"/>
    <property type="match status" value="1"/>
</dbReference>
<feature type="domain" description="Aldehyde dehydrogenase" evidence="5">
    <location>
        <begin position="18"/>
        <end position="475"/>
    </location>
</feature>
<evidence type="ECO:0000256" key="2">
    <source>
        <dbReference type="ARBA" id="ARBA00023002"/>
    </source>
</evidence>
<evidence type="ECO:0000256" key="3">
    <source>
        <dbReference type="PROSITE-ProRule" id="PRU10007"/>
    </source>
</evidence>
<organism evidence="6 7">
    <name type="scientific">Oceanisphaera psychrotolerans</name>
    <dbReference type="NCBI Taxonomy" id="1414654"/>
    <lineage>
        <taxon>Bacteria</taxon>
        <taxon>Pseudomonadati</taxon>
        <taxon>Pseudomonadota</taxon>
        <taxon>Gammaproteobacteria</taxon>
        <taxon>Aeromonadales</taxon>
        <taxon>Aeromonadaceae</taxon>
        <taxon>Oceanisphaera</taxon>
    </lineage>
</organism>
<dbReference type="PROSITE" id="PS00687">
    <property type="entry name" value="ALDEHYDE_DEHYDR_GLU"/>
    <property type="match status" value="1"/>
</dbReference>
<evidence type="ECO:0000313" key="6">
    <source>
        <dbReference type="EMBL" id="OIN10434.1"/>
    </source>
</evidence>
<dbReference type="Proteomes" id="UP000243073">
    <property type="component" value="Unassembled WGS sequence"/>
</dbReference>
<protein>
    <submittedName>
        <fullName evidence="6">Succinate-semialdehyde dehydrogenase (NADP(+))</fullName>
    </submittedName>
</protein>